<dbReference type="AlphaFoldDB" id="A0A7L6ARY1"/>
<protein>
    <submittedName>
        <fullName evidence="1">Uncharacterized protein</fullName>
    </submittedName>
</protein>
<reference evidence="1" key="1">
    <citation type="submission" date="2020-06" db="EMBL/GenBank/DDBJ databases">
        <title>Analysis procedures for assessing recovery of high quality, complete, closed genomes from Nanopore long read metagenome sequencing.</title>
        <authorList>
            <person name="Bessarab I."/>
            <person name="Arumugam K."/>
            <person name="Haryono M."/>
            <person name="Liu X."/>
            <person name="Roy S."/>
            <person name="Zuniga-Montanez R.E."/>
            <person name="Qiu G."/>
            <person name="Drautz-Moses D.I."/>
            <person name="Law Y.Y."/>
            <person name="Wuertz S."/>
            <person name="Lauro F.M."/>
            <person name="Huson D.H."/>
            <person name="Williams R.B."/>
        </authorList>
    </citation>
    <scope>NUCLEOTIDE SEQUENCE [LARGE SCALE GENOMIC DNA]</scope>
    <source>
        <strain evidence="1">SSD2</strain>
    </source>
</reference>
<gene>
    <name evidence="1" type="ORF">HZT40_09755</name>
</gene>
<dbReference type="KEGG" id="this:HZT40_09755"/>
<dbReference type="EMBL" id="CP059265">
    <property type="protein sequence ID" value="QLQ31823.1"/>
    <property type="molecule type" value="Genomic_DNA"/>
</dbReference>
<name>A0A7L6ARY1_9GAMM</name>
<dbReference type="Proteomes" id="UP000510621">
    <property type="component" value="Chromosome"/>
</dbReference>
<sequence length="111" mass="13129">MEFFPKKELIILLAPVLQESDGDIFLEIRNIELCRQVAEFYSEKIEPLANPMNLLRLGRKILQQRINDKMPLETAIRSFYYDCRNIMFDSTDPDTILRNFSPEFQEMLAQP</sequence>
<proteinExistence type="predicted"/>
<keyword evidence="2" id="KW-1185">Reference proteome</keyword>
<evidence type="ECO:0000313" key="1">
    <source>
        <dbReference type="EMBL" id="QLQ31823.1"/>
    </source>
</evidence>
<evidence type="ECO:0000313" key="2">
    <source>
        <dbReference type="Proteomes" id="UP000510621"/>
    </source>
</evidence>
<accession>A0A7L6ARY1</accession>
<organism evidence="1 2">
    <name type="scientific">Candidatus Thiothrix singaporensis</name>
    <dbReference type="NCBI Taxonomy" id="2799669"/>
    <lineage>
        <taxon>Bacteria</taxon>
        <taxon>Pseudomonadati</taxon>
        <taxon>Pseudomonadota</taxon>
        <taxon>Gammaproteobacteria</taxon>
        <taxon>Thiotrichales</taxon>
        <taxon>Thiotrichaceae</taxon>
        <taxon>Thiothrix</taxon>
    </lineage>
</organism>